<keyword evidence="8" id="KW-1185">Reference proteome</keyword>
<dbReference type="GO" id="GO:0006520">
    <property type="term" value="P:amino acid metabolic process"/>
    <property type="evidence" value="ECO:0007669"/>
    <property type="project" value="InterPro"/>
</dbReference>
<organism evidence="7 8">
    <name type="scientific">Emticicia aquatilis</name>
    <dbReference type="NCBI Taxonomy" id="1537369"/>
    <lineage>
        <taxon>Bacteria</taxon>
        <taxon>Pseudomonadati</taxon>
        <taxon>Bacteroidota</taxon>
        <taxon>Cytophagia</taxon>
        <taxon>Cytophagales</taxon>
        <taxon>Leadbetterellaceae</taxon>
        <taxon>Emticicia</taxon>
    </lineage>
</organism>
<dbReference type="Pfam" id="PF00282">
    <property type="entry name" value="Pyridoxal_deC"/>
    <property type="match status" value="1"/>
</dbReference>
<evidence type="ECO:0000256" key="1">
    <source>
        <dbReference type="ARBA" id="ARBA00001933"/>
    </source>
</evidence>
<dbReference type="GO" id="GO:0030170">
    <property type="term" value="F:pyridoxal phosphate binding"/>
    <property type="evidence" value="ECO:0007669"/>
    <property type="project" value="InterPro"/>
</dbReference>
<comment type="similarity">
    <text evidence="6">Belongs to the group II decarboxylase family.</text>
</comment>
<dbReference type="PANTHER" id="PTHR11999:SF70">
    <property type="entry name" value="MIP05841P"/>
    <property type="match status" value="1"/>
</dbReference>
<evidence type="ECO:0000256" key="5">
    <source>
        <dbReference type="PIRSR" id="PIRSR602129-50"/>
    </source>
</evidence>
<dbReference type="GO" id="GO:0016831">
    <property type="term" value="F:carboxy-lyase activity"/>
    <property type="evidence" value="ECO:0007669"/>
    <property type="project" value="UniProtKB-KW"/>
</dbReference>
<reference evidence="7" key="2">
    <citation type="submission" date="2020-09" db="EMBL/GenBank/DDBJ databases">
        <authorList>
            <person name="Sun Q."/>
            <person name="Zhou Y."/>
        </authorList>
    </citation>
    <scope>NUCLEOTIDE SEQUENCE</scope>
    <source>
        <strain evidence="7">CGMCC 1.15958</strain>
    </source>
</reference>
<evidence type="ECO:0000256" key="2">
    <source>
        <dbReference type="ARBA" id="ARBA00022793"/>
    </source>
</evidence>
<dbReference type="InterPro" id="IPR002129">
    <property type="entry name" value="PyrdxlP-dep_de-COase"/>
</dbReference>
<dbReference type="Gene3D" id="3.90.1150.170">
    <property type="match status" value="1"/>
</dbReference>
<comment type="caution">
    <text evidence="7">The sequence shown here is derived from an EMBL/GenBank/DDBJ whole genome shotgun (WGS) entry which is preliminary data.</text>
</comment>
<dbReference type="PANTHER" id="PTHR11999">
    <property type="entry name" value="GROUP II PYRIDOXAL-5-PHOSPHATE DECARBOXYLASE"/>
    <property type="match status" value="1"/>
</dbReference>
<dbReference type="SUPFAM" id="SSF53383">
    <property type="entry name" value="PLP-dependent transferases"/>
    <property type="match status" value="1"/>
</dbReference>
<dbReference type="GO" id="GO:0019752">
    <property type="term" value="P:carboxylic acid metabolic process"/>
    <property type="evidence" value="ECO:0007669"/>
    <property type="project" value="InterPro"/>
</dbReference>
<dbReference type="PRINTS" id="PR00800">
    <property type="entry name" value="YHDCRBOXLASE"/>
</dbReference>
<accession>A0A916YME8</accession>
<gene>
    <name evidence="7" type="ORF">GCM10011514_15120</name>
</gene>
<evidence type="ECO:0000256" key="4">
    <source>
        <dbReference type="ARBA" id="ARBA00023239"/>
    </source>
</evidence>
<evidence type="ECO:0000256" key="3">
    <source>
        <dbReference type="ARBA" id="ARBA00022898"/>
    </source>
</evidence>
<comment type="cofactor">
    <cofactor evidence="1 5 6">
        <name>pyridoxal 5'-phosphate</name>
        <dbReference type="ChEBI" id="CHEBI:597326"/>
    </cofactor>
</comment>
<evidence type="ECO:0000313" key="7">
    <source>
        <dbReference type="EMBL" id="GGD51880.1"/>
    </source>
</evidence>
<dbReference type="AlphaFoldDB" id="A0A916YME8"/>
<sequence length="481" mass="54090">MNNNTLDFSQEEFSKILEKASSMILEKYANLDAIKGFNVNSQEEVESWFDEPLPRIGKDSFELLDEVKTKVFDSATGNLGKNMYAYVMSGGNQISTVAELLLSTVNQNNTKWHLAPAMTEIEKRVIKWAAEMIDYTPEAGGAMVSGGSEANLAGLTVARNIFFKKFDIKRNGLFGLKPFMVYCSKETHNCTDKSLSLLGIGTNQLRRIDTNADLTIDVNALEKQIEADITSGFMPFCVVGNAGTVNTGAIDNLTALADIAQKYEMWFHVDGAYGGLASALPSIKHKYAGLERADSIALDFHKWLYQPFEIGCVLVQDWEKMRETYYKEADYLATELQTNANARLEFNEHYFQLSRNAKAFKAWMSVKAYGFDRIREMIQKDIDLTNYLIKLVEESTDFELKSKADLAVACFRYKGKMADNEAISDLNQKLIPALEADGRVFITSTKLNGEFVLRACIINHRKTETSIEYLLDTIRDVASKL</sequence>
<keyword evidence="4 6" id="KW-0456">Lyase</keyword>
<dbReference type="Gene3D" id="3.40.640.10">
    <property type="entry name" value="Type I PLP-dependent aspartate aminotransferase-like (Major domain)"/>
    <property type="match status" value="1"/>
</dbReference>
<dbReference type="InterPro" id="IPR010977">
    <property type="entry name" value="Aromatic_deC"/>
</dbReference>
<keyword evidence="2" id="KW-0210">Decarboxylase</keyword>
<dbReference type="RefSeq" id="WP_188765455.1">
    <property type="nucleotide sequence ID" value="NZ_BMKK01000003.1"/>
</dbReference>
<dbReference type="InterPro" id="IPR015424">
    <property type="entry name" value="PyrdxlP-dep_Trfase"/>
</dbReference>
<dbReference type="Proteomes" id="UP000609064">
    <property type="component" value="Unassembled WGS sequence"/>
</dbReference>
<reference evidence="7" key="1">
    <citation type="journal article" date="2014" name="Int. J. Syst. Evol. Microbiol.">
        <title>Complete genome sequence of Corynebacterium casei LMG S-19264T (=DSM 44701T), isolated from a smear-ripened cheese.</title>
        <authorList>
            <consortium name="US DOE Joint Genome Institute (JGI-PGF)"/>
            <person name="Walter F."/>
            <person name="Albersmeier A."/>
            <person name="Kalinowski J."/>
            <person name="Ruckert C."/>
        </authorList>
    </citation>
    <scope>NUCLEOTIDE SEQUENCE</scope>
    <source>
        <strain evidence="7">CGMCC 1.15958</strain>
    </source>
</reference>
<feature type="modified residue" description="N6-(pyridoxal phosphate)lysine" evidence="5">
    <location>
        <position position="302"/>
    </location>
</feature>
<evidence type="ECO:0000313" key="8">
    <source>
        <dbReference type="Proteomes" id="UP000609064"/>
    </source>
</evidence>
<keyword evidence="3 5" id="KW-0663">Pyridoxal phosphate</keyword>
<protein>
    <submittedName>
        <fullName evidence="7">Amino acid decarboxylase</fullName>
    </submittedName>
</protein>
<evidence type="ECO:0000256" key="6">
    <source>
        <dbReference type="RuleBase" id="RU000382"/>
    </source>
</evidence>
<proteinExistence type="inferred from homology"/>
<name>A0A916YME8_9BACT</name>
<dbReference type="InterPro" id="IPR015421">
    <property type="entry name" value="PyrdxlP-dep_Trfase_major"/>
</dbReference>
<dbReference type="EMBL" id="BMKK01000003">
    <property type="protein sequence ID" value="GGD51880.1"/>
    <property type="molecule type" value="Genomic_DNA"/>
</dbReference>